<keyword evidence="3" id="KW-1185">Reference proteome</keyword>
<feature type="compositionally biased region" description="Pro residues" evidence="1">
    <location>
        <begin position="18"/>
        <end position="28"/>
    </location>
</feature>
<feature type="compositionally biased region" description="Basic residues" evidence="1">
    <location>
        <begin position="87"/>
        <end position="97"/>
    </location>
</feature>
<evidence type="ECO:0000313" key="3">
    <source>
        <dbReference type="Proteomes" id="UP000708208"/>
    </source>
</evidence>
<proteinExistence type="predicted"/>
<name>A0A8J2KM45_9HEXA</name>
<protein>
    <submittedName>
        <fullName evidence="2">Uncharacterized protein</fullName>
    </submittedName>
</protein>
<evidence type="ECO:0000256" key="1">
    <source>
        <dbReference type="SAM" id="MobiDB-lite"/>
    </source>
</evidence>
<dbReference type="AlphaFoldDB" id="A0A8J2KM45"/>
<dbReference type="EMBL" id="CAJVCH010347064">
    <property type="protein sequence ID" value="CAG7815567.1"/>
    <property type="molecule type" value="Genomic_DNA"/>
</dbReference>
<sequence>MPKYIWRPNVDPTMPTSFVPPTPRPLPPGIRFQKLDLEPDETPSDAIGPVVDNCASEDEGSEDQSGVQYTHALEQAEINTQSALSRKDRRKQKRQEKRHTEKGKLEQKMRRNHQRYKKNMLKVHGMD</sequence>
<comment type="caution">
    <text evidence="2">The sequence shown here is derived from an EMBL/GenBank/DDBJ whole genome shotgun (WGS) entry which is preliminary data.</text>
</comment>
<accession>A0A8J2KM45</accession>
<feature type="region of interest" description="Disordered" evidence="1">
    <location>
        <begin position="1"/>
        <end position="127"/>
    </location>
</feature>
<organism evidence="2 3">
    <name type="scientific">Allacma fusca</name>
    <dbReference type="NCBI Taxonomy" id="39272"/>
    <lineage>
        <taxon>Eukaryota</taxon>
        <taxon>Metazoa</taxon>
        <taxon>Ecdysozoa</taxon>
        <taxon>Arthropoda</taxon>
        <taxon>Hexapoda</taxon>
        <taxon>Collembola</taxon>
        <taxon>Symphypleona</taxon>
        <taxon>Sminthuridae</taxon>
        <taxon>Allacma</taxon>
    </lineage>
</organism>
<feature type="compositionally biased region" description="Basic residues" evidence="1">
    <location>
        <begin position="110"/>
        <end position="121"/>
    </location>
</feature>
<feature type="compositionally biased region" description="Basic and acidic residues" evidence="1">
    <location>
        <begin position="98"/>
        <end position="109"/>
    </location>
</feature>
<dbReference type="Proteomes" id="UP000708208">
    <property type="component" value="Unassembled WGS sequence"/>
</dbReference>
<evidence type="ECO:0000313" key="2">
    <source>
        <dbReference type="EMBL" id="CAG7815567.1"/>
    </source>
</evidence>
<gene>
    <name evidence="2" type="ORF">AFUS01_LOCUS26237</name>
</gene>
<reference evidence="2" key="1">
    <citation type="submission" date="2021-06" db="EMBL/GenBank/DDBJ databases">
        <authorList>
            <person name="Hodson N. C."/>
            <person name="Mongue J. A."/>
            <person name="Jaron S. K."/>
        </authorList>
    </citation>
    <scope>NUCLEOTIDE SEQUENCE</scope>
</reference>